<protein>
    <submittedName>
        <fullName evidence="1">DUF4346 domain-containing protein</fullName>
    </submittedName>
</protein>
<accession>A0AAD8ETX6</accession>
<reference evidence="1" key="1">
    <citation type="journal article" date="2023" name="PLoS Negl. Trop. Dis.">
        <title>A genome sequence for Biomphalaria pfeifferi, the major vector snail for the human-infecting parasite Schistosoma mansoni.</title>
        <authorList>
            <person name="Bu L."/>
            <person name="Lu L."/>
            <person name="Laidemitt M.R."/>
            <person name="Zhang S.M."/>
            <person name="Mutuku M."/>
            <person name="Mkoji G."/>
            <person name="Steinauer M."/>
            <person name="Loker E.S."/>
        </authorList>
    </citation>
    <scope>NUCLEOTIDE SEQUENCE</scope>
    <source>
        <strain evidence="1">KasaAsao</strain>
    </source>
</reference>
<proteinExistence type="predicted"/>
<evidence type="ECO:0000313" key="2">
    <source>
        <dbReference type="Proteomes" id="UP001233172"/>
    </source>
</evidence>
<dbReference type="Proteomes" id="UP001233172">
    <property type="component" value="Unassembled WGS sequence"/>
</dbReference>
<name>A0AAD8ETX6_BIOPF</name>
<reference evidence="1" key="2">
    <citation type="submission" date="2023-04" db="EMBL/GenBank/DDBJ databases">
        <authorList>
            <person name="Bu L."/>
            <person name="Lu L."/>
            <person name="Laidemitt M.R."/>
            <person name="Zhang S.M."/>
            <person name="Mutuku M."/>
            <person name="Mkoji G."/>
            <person name="Steinauer M."/>
            <person name="Loker E.S."/>
        </authorList>
    </citation>
    <scope>NUCLEOTIDE SEQUENCE</scope>
    <source>
        <strain evidence="1">KasaAsao</strain>
        <tissue evidence="1">Whole Snail</tissue>
    </source>
</reference>
<gene>
    <name evidence="1" type="ORF">Bpfe_031485</name>
</gene>
<evidence type="ECO:0000313" key="1">
    <source>
        <dbReference type="EMBL" id="KAK0038909.1"/>
    </source>
</evidence>
<dbReference type="EMBL" id="JASAOG010000486">
    <property type="protein sequence ID" value="KAK0038909.1"/>
    <property type="molecule type" value="Genomic_DNA"/>
</dbReference>
<organism evidence="1 2">
    <name type="scientific">Biomphalaria pfeifferi</name>
    <name type="common">Bloodfluke planorb</name>
    <name type="synonym">Freshwater snail</name>
    <dbReference type="NCBI Taxonomy" id="112525"/>
    <lineage>
        <taxon>Eukaryota</taxon>
        <taxon>Metazoa</taxon>
        <taxon>Spiralia</taxon>
        <taxon>Lophotrochozoa</taxon>
        <taxon>Mollusca</taxon>
        <taxon>Gastropoda</taxon>
        <taxon>Heterobranchia</taxon>
        <taxon>Euthyneura</taxon>
        <taxon>Panpulmonata</taxon>
        <taxon>Hygrophila</taxon>
        <taxon>Lymnaeoidea</taxon>
        <taxon>Planorbidae</taxon>
        <taxon>Biomphalaria</taxon>
    </lineage>
</organism>
<sequence>MHSVVSVINKEDPDAPRISEHFTFDENDLFTYYETFCYPNVPEGTAYTYGSRFRGGYDQFLEIVDLLRKNKTLETLLCKHLDTGRHGVESPSVCDFRFSR</sequence>
<comment type="caution">
    <text evidence="1">The sequence shown here is derived from an EMBL/GenBank/DDBJ whole genome shotgun (WGS) entry which is preliminary data.</text>
</comment>
<dbReference type="AlphaFoldDB" id="A0AAD8ETX6"/>
<keyword evidence="2" id="KW-1185">Reference proteome</keyword>